<keyword evidence="1" id="KW-0812">Transmembrane</keyword>
<name>A0A5P3XCR6_PARBF</name>
<reference evidence="2 3" key="1">
    <citation type="submission" date="2018-09" db="EMBL/GenBank/DDBJ databases">
        <title>A clostridial neurotoxin that targets Anopheles mosquitoes.</title>
        <authorList>
            <person name="Contreras E."/>
            <person name="Masuyer G."/>
            <person name="Qureshi N."/>
            <person name="Chawla S."/>
            <person name="Lim H.L."/>
            <person name="Chen J."/>
            <person name="Stenmark P."/>
            <person name="Gill S."/>
        </authorList>
    </citation>
    <scope>NUCLEOTIDE SEQUENCE [LARGE SCALE GENOMIC DNA]</scope>
    <source>
        <strain evidence="2 3">Cbm</strain>
    </source>
</reference>
<feature type="transmembrane region" description="Helical" evidence="1">
    <location>
        <begin position="7"/>
        <end position="25"/>
    </location>
</feature>
<organism evidence="2 3">
    <name type="scientific">Paraclostridium bifermentans</name>
    <name type="common">Clostridium bifermentans</name>
    <dbReference type="NCBI Taxonomy" id="1490"/>
    <lineage>
        <taxon>Bacteria</taxon>
        <taxon>Bacillati</taxon>
        <taxon>Bacillota</taxon>
        <taxon>Clostridia</taxon>
        <taxon>Peptostreptococcales</taxon>
        <taxon>Peptostreptococcaceae</taxon>
        <taxon>Paraclostridium</taxon>
    </lineage>
</organism>
<feature type="transmembrane region" description="Helical" evidence="1">
    <location>
        <begin position="31"/>
        <end position="48"/>
    </location>
</feature>
<keyword evidence="1" id="KW-1133">Transmembrane helix</keyword>
<dbReference type="Proteomes" id="UP000326961">
    <property type="component" value="Chromosome"/>
</dbReference>
<dbReference type="AlphaFoldDB" id="A0A5P3XCR6"/>
<keyword evidence="1" id="KW-0472">Membrane</keyword>
<dbReference type="EMBL" id="CP032452">
    <property type="protein sequence ID" value="QEZ68472.1"/>
    <property type="molecule type" value="Genomic_DNA"/>
</dbReference>
<evidence type="ECO:0000313" key="3">
    <source>
        <dbReference type="Proteomes" id="UP000326961"/>
    </source>
</evidence>
<evidence type="ECO:0000313" key="2">
    <source>
        <dbReference type="EMBL" id="QEZ68472.1"/>
    </source>
</evidence>
<accession>A0A5P3XCR6</accession>
<gene>
    <name evidence="2" type="ORF">D4A35_05775</name>
</gene>
<protein>
    <submittedName>
        <fullName evidence="2">Uncharacterized protein</fullName>
    </submittedName>
</protein>
<evidence type="ECO:0000256" key="1">
    <source>
        <dbReference type="SAM" id="Phobius"/>
    </source>
</evidence>
<sequence>METINSVKGAILILLHFLAFAFLLYFVSGEYVISGIILALSLIGLNSALRNENKLNKQKFYKIVILFLIFCIVLRYIYLIL</sequence>
<feature type="transmembrane region" description="Helical" evidence="1">
    <location>
        <begin position="60"/>
        <end position="78"/>
    </location>
</feature>
<proteinExistence type="predicted"/>